<proteinExistence type="predicted"/>
<dbReference type="eggNOG" id="COG1961">
    <property type="taxonomic scope" value="Bacteria"/>
</dbReference>
<sequence length="539" mass="60236">MRKRASKQPQTQDTKLALIYGRVSSKKQVVAGDGLNSQLTACLNYAETKGYEVVGTFTDDLTGSAQRRPGLDALFAVMQADPSRRYRIIFDHINRFSRDIYLHGDLRRMVDEMGGTLESPSMVYGNDSSSRLVENMSVVVSDYQRVHNKEQTNIRMRSRLENGYAVFYAPAGYRYGRVAGHSGKLLVRTEPVASIMVEALEGYACGQFETAADVQRFLETHPLFPKSKQGKVPHTRVGALLRNPTYAGLVGSTEWGIAFRKGHHQPLISVATHQKILDRLNGLNRAPSRKLLSADFPLRGFVCCADCDEPMTACWSSGTHARYAYYLCPRRGCASYGKSIRRETIEREFETLLQTAQPQASVVALATAMFKELWARRHSDAAATVRALKDELTRIERSIEGYVERLVETSVPAVQRALEKKVEGLEAEKLLAAEKLARSGKIEGTFDARLRTALGFLAKPYATWEKGGLDDRRAVLKLTFADRLRYKRGEGFRTANLSLPFKVLADFATGEMGMAHPTRFERVTFAFGGQRSIQLSYGC</sequence>
<protein>
    <submittedName>
        <fullName evidence="5">Resolvase domain</fullName>
    </submittedName>
</protein>
<reference evidence="5" key="1">
    <citation type="submission" date="2008-04" db="EMBL/GenBank/DDBJ databases">
        <title>Complete sequence of chromosome of Methylobacterium populi BJ001.</title>
        <authorList>
            <consortium name="US DOE Joint Genome Institute"/>
            <person name="Copeland A."/>
            <person name="Lucas S."/>
            <person name="Lapidus A."/>
            <person name="Glavina del Rio T."/>
            <person name="Dalin E."/>
            <person name="Tice H."/>
            <person name="Bruce D."/>
            <person name="Goodwin L."/>
            <person name="Pitluck S."/>
            <person name="Chertkov O."/>
            <person name="Brettin T."/>
            <person name="Detter J.C."/>
            <person name="Han C."/>
            <person name="Kuske C.R."/>
            <person name="Schmutz J."/>
            <person name="Larimer F."/>
            <person name="Land M."/>
            <person name="Hauser L."/>
            <person name="Kyrpides N."/>
            <person name="Mikhailova N."/>
            <person name="Marx C."/>
            <person name="Richardson P."/>
        </authorList>
    </citation>
    <scope>NUCLEOTIDE SEQUENCE [LARGE SCALE GENOMIC DNA]</scope>
    <source>
        <strain evidence="5">BJ001</strain>
    </source>
</reference>
<dbReference type="InterPro" id="IPR038109">
    <property type="entry name" value="DNA_bind_recomb_sf"/>
</dbReference>
<dbReference type="InterPro" id="IPR050639">
    <property type="entry name" value="SSR_resolvase"/>
</dbReference>
<dbReference type="PROSITE" id="PS51737">
    <property type="entry name" value="RECOMBINASE_DNA_BIND"/>
    <property type="match status" value="1"/>
</dbReference>
<evidence type="ECO:0000256" key="2">
    <source>
        <dbReference type="ARBA" id="ARBA00023172"/>
    </source>
</evidence>
<feature type="coiled-coil region" evidence="3">
    <location>
        <begin position="385"/>
        <end position="435"/>
    </location>
</feature>
<evidence type="ECO:0000256" key="1">
    <source>
        <dbReference type="ARBA" id="ARBA00023125"/>
    </source>
</evidence>
<dbReference type="Gene3D" id="3.40.50.1390">
    <property type="entry name" value="Resolvase, N-terminal catalytic domain"/>
    <property type="match status" value="1"/>
</dbReference>
<gene>
    <name evidence="5" type="ordered locus">Mpop_5133</name>
</gene>
<evidence type="ECO:0000259" key="4">
    <source>
        <dbReference type="PROSITE" id="PS51737"/>
    </source>
</evidence>
<evidence type="ECO:0000313" key="6">
    <source>
        <dbReference type="Proteomes" id="UP000007136"/>
    </source>
</evidence>
<dbReference type="InterPro" id="IPR025827">
    <property type="entry name" value="Zn_ribbon_recom_dom"/>
</dbReference>
<evidence type="ECO:0000313" key="5">
    <source>
        <dbReference type="EMBL" id="ACB83229.1"/>
    </source>
</evidence>
<evidence type="ECO:0000256" key="3">
    <source>
        <dbReference type="SAM" id="Coils"/>
    </source>
</evidence>
<dbReference type="AlphaFoldDB" id="B1Z8S7"/>
<keyword evidence="1" id="KW-0238">DNA-binding</keyword>
<dbReference type="GO" id="GO:0003677">
    <property type="term" value="F:DNA binding"/>
    <property type="evidence" value="ECO:0007669"/>
    <property type="project" value="UniProtKB-KW"/>
</dbReference>
<dbReference type="Pfam" id="PF00239">
    <property type="entry name" value="Resolvase"/>
    <property type="match status" value="1"/>
</dbReference>
<feature type="domain" description="Recombinase" evidence="4">
    <location>
        <begin position="170"/>
        <end position="286"/>
    </location>
</feature>
<dbReference type="Pfam" id="PF13408">
    <property type="entry name" value="Zn_ribbon_recom"/>
    <property type="match status" value="1"/>
</dbReference>
<dbReference type="InterPro" id="IPR006119">
    <property type="entry name" value="Resolv_N"/>
</dbReference>
<dbReference type="CDD" id="cd00338">
    <property type="entry name" value="Ser_Recombinase"/>
    <property type="match status" value="1"/>
</dbReference>
<dbReference type="PANTHER" id="PTHR30461:SF2">
    <property type="entry name" value="SERINE RECOMBINASE PINE-RELATED"/>
    <property type="match status" value="1"/>
</dbReference>
<dbReference type="Gene3D" id="3.90.1750.20">
    <property type="entry name" value="Putative Large Serine Recombinase, Chain B, Domain 2"/>
    <property type="match status" value="1"/>
</dbReference>
<dbReference type="HOGENOM" id="CLU_010686_17_1_5"/>
<dbReference type="SUPFAM" id="SSF53041">
    <property type="entry name" value="Resolvase-like"/>
    <property type="match status" value="1"/>
</dbReference>
<keyword evidence="2" id="KW-0233">DNA recombination</keyword>
<dbReference type="Proteomes" id="UP000007136">
    <property type="component" value="Chromosome"/>
</dbReference>
<dbReference type="KEGG" id="mpo:Mpop_5133"/>
<dbReference type="SMART" id="SM00857">
    <property type="entry name" value="Resolvase"/>
    <property type="match status" value="1"/>
</dbReference>
<keyword evidence="3" id="KW-0175">Coiled coil</keyword>
<dbReference type="InterPro" id="IPR011109">
    <property type="entry name" value="DNA_bind_recombinase_dom"/>
</dbReference>
<accession>B1Z8S7</accession>
<name>B1Z8S7_METPB</name>
<organism evidence="5 6">
    <name type="scientific">Methylorubrum populi (strain ATCC BAA-705 / NCIMB 13946 / BJ001)</name>
    <name type="common">Methylobacterium populi</name>
    <dbReference type="NCBI Taxonomy" id="441620"/>
    <lineage>
        <taxon>Bacteria</taxon>
        <taxon>Pseudomonadati</taxon>
        <taxon>Pseudomonadota</taxon>
        <taxon>Alphaproteobacteria</taxon>
        <taxon>Hyphomicrobiales</taxon>
        <taxon>Methylobacteriaceae</taxon>
        <taxon>Methylorubrum</taxon>
    </lineage>
</organism>
<dbReference type="PANTHER" id="PTHR30461">
    <property type="entry name" value="DNA-INVERTASE FROM LAMBDOID PROPHAGE"/>
    <property type="match status" value="1"/>
</dbReference>
<dbReference type="InterPro" id="IPR036162">
    <property type="entry name" value="Resolvase-like_N_sf"/>
</dbReference>
<dbReference type="GO" id="GO:0000150">
    <property type="term" value="F:DNA strand exchange activity"/>
    <property type="evidence" value="ECO:0007669"/>
    <property type="project" value="InterPro"/>
</dbReference>
<dbReference type="EMBL" id="CP001029">
    <property type="protein sequence ID" value="ACB83229.1"/>
    <property type="molecule type" value="Genomic_DNA"/>
</dbReference>